<evidence type="ECO:0000313" key="2">
    <source>
        <dbReference type="EMBL" id="CAK9166158.1"/>
    </source>
</evidence>
<protein>
    <submittedName>
        <fullName evidence="2">Uncharacterized protein</fullName>
    </submittedName>
</protein>
<feature type="chain" id="PRO_5044857273" evidence="1">
    <location>
        <begin position="17"/>
        <end position="116"/>
    </location>
</feature>
<evidence type="ECO:0000256" key="1">
    <source>
        <dbReference type="SAM" id="SignalP"/>
    </source>
</evidence>
<organism evidence="2 3">
    <name type="scientific">Ilex paraguariensis</name>
    <name type="common">yerba mate</name>
    <dbReference type="NCBI Taxonomy" id="185542"/>
    <lineage>
        <taxon>Eukaryota</taxon>
        <taxon>Viridiplantae</taxon>
        <taxon>Streptophyta</taxon>
        <taxon>Embryophyta</taxon>
        <taxon>Tracheophyta</taxon>
        <taxon>Spermatophyta</taxon>
        <taxon>Magnoliopsida</taxon>
        <taxon>eudicotyledons</taxon>
        <taxon>Gunneridae</taxon>
        <taxon>Pentapetalae</taxon>
        <taxon>asterids</taxon>
        <taxon>campanulids</taxon>
        <taxon>Aquifoliales</taxon>
        <taxon>Aquifoliaceae</taxon>
        <taxon>Ilex</taxon>
    </lineage>
</organism>
<dbReference type="EMBL" id="CAUOFW020004547">
    <property type="protein sequence ID" value="CAK9166158.1"/>
    <property type="molecule type" value="Genomic_DNA"/>
</dbReference>
<comment type="caution">
    <text evidence="2">The sequence shown here is derived from an EMBL/GenBank/DDBJ whole genome shotgun (WGS) entry which is preliminary data.</text>
</comment>
<accession>A0ABC8TA33</accession>
<dbReference type="Gene3D" id="2.60.40.1360">
    <property type="match status" value="1"/>
</dbReference>
<proteinExistence type="predicted"/>
<feature type="signal peptide" evidence="1">
    <location>
        <begin position="1"/>
        <end position="16"/>
    </location>
</feature>
<reference evidence="2 3" key="1">
    <citation type="submission" date="2024-02" db="EMBL/GenBank/DDBJ databases">
        <authorList>
            <person name="Vignale AGUSTIN F."/>
            <person name="Sosa J E."/>
            <person name="Modenutti C."/>
        </authorList>
    </citation>
    <scope>NUCLEOTIDE SEQUENCE [LARGE SCALE GENOMIC DNA]</scope>
</reference>
<dbReference type="Proteomes" id="UP001642360">
    <property type="component" value="Unassembled WGS sequence"/>
</dbReference>
<dbReference type="AlphaFoldDB" id="A0ABC8TA33"/>
<sequence length="116" mass="13210">MWISFLLLYFLKYAKIEEDKDLSAMTNILGVTEMSLSTNQERSVTVMEKKRLVWKVEGSSGESKVVRGGAVDPVELLVELAPMEIRIFVVDLLSHPWCLMPERLGHSALDEDHSKF</sequence>
<evidence type="ECO:0000313" key="3">
    <source>
        <dbReference type="Proteomes" id="UP001642360"/>
    </source>
</evidence>
<name>A0ABC8TA33_9AQUA</name>
<keyword evidence="1" id="KW-0732">Signal</keyword>
<keyword evidence="3" id="KW-1185">Reference proteome</keyword>
<gene>
    <name evidence="2" type="ORF">ILEXP_LOCUS35367</name>
</gene>